<dbReference type="Proteomes" id="UP000799302">
    <property type="component" value="Unassembled WGS sequence"/>
</dbReference>
<protein>
    <submittedName>
        <fullName evidence="1">Uncharacterized protein</fullName>
    </submittedName>
</protein>
<dbReference type="OrthoDB" id="5423360at2759"/>
<name>A0A6A6USP2_9PEZI</name>
<keyword evidence="2" id="KW-1185">Reference proteome</keyword>
<dbReference type="AlphaFoldDB" id="A0A6A6USP2"/>
<evidence type="ECO:0000313" key="2">
    <source>
        <dbReference type="Proteomes" id="UP000799302"/>
    </source>
</evidence>
<evidence type="ECO:0000313" key="1">
    <source>
        <dbReference type="EMBL" id="KAF2675359.1"/>
    </source>
</evidence>
<proteinExistence type="predicted"/>
<accession>A0A6A6USP2</accession>
<dbReference type="EMBL" id="MU004230">
    <property type="protein sequence ID" value="KAF2675359.1"/>
    <property type="molecule type" value="Genomic_DNA"/>
</dbReference>
<reference evidence="1" key="1">
    <citation type="journal article" date="2020" name="Stud. Mycol.">
        <title>101 Dothideomycetes genomes: a test case for predicting lifestyles and emergence of pathogens.</title>
        <authorList>
            <person name="Haridas S."/>
            <person name="Albert R."/>
            <person name="Binder M."/>
            <person name="Bloem J."/>
            <person name="Labutti K."/>
            <person name="Salamov A."/>
            <person name="Andreopoulos B."/>
            <person name="Baker S."/>
            <person name="Barry K."/>
            <person name="Bills G."/>
            <person name="Bluhm B."/>
            <person name="Cannon C."/>
            <person name="Castanera R."/>
            <person name="Culley D."/>
            <person name="Daum C."/>
            <person name="Ezra D."/>
            <person name="Gonzalez J."/>
            <person name="Henrissat B."/>
            <person name="Kuo A."/>
            <person name="Liang C."/>
            <person name="Lipzen A."/>
            <person name="Lutzoni F."/>
            <person name="Magnuson J."/>
            <person name="Mondo S."/>
            <person name="Nolan M."/>
            <person name="Ohm R."/>
            <person name="Pangilinan J."/>
            <person name="Park H.-J."/>
            <person name="Ramirez L."/>
            <person name="Alfaro M."/>
            <person name="Sun H."/>
            <person name="Tritt A."/>
            <person name="Yoshinaga Y."/>
            <person name="Zwiers L.-H."/>
            <person name="Turgeon B."/>
            <person name="Goodwin S."/>
            <person name="Spatafora J."/>
            <person name="Crous P."/>
            <person name="Grigoriev I."/>
        </authorList>
    </citation>
    <scope>NUCLEOTIDE SEQUENCE</scope>
    <source>
        <strain evidence="1">CBS 115976</strain>
    </source>
</reference>
<organism evidence="1 2">
    <name type="scientific">Microthyrium microscopicum</name>
    <dbReference type="NCBI Taxonomy" id="703497"/>
    <lineage>
        <taxon>Eukaryota</taxon>
        <taxon>Fungi</taxon>
        <taxon>Dikarya</taxon>
        <taxon>Ascomycota</taxon>
        <taxon>Pezizomycotina</taxon>
        <taxon>Dothideomycetes</taxon>
        <taxon>Dothideomycetes incertae sedis</taxon>
        <taxon>Microthyriales</taxon>
        <taxon>Microthyriaceae</taxon>
        <taxon>Microthyrium</taxon>
    </lineage>
</organism>
<gene>
    <name evidence="1" type="ORF">BT63DRAFT_35410</name>
</gene>
<sequence>MSAAEDKLSTAAMILPYGHAGPQYRGIPDSPPEPPPDYGPKFLSTVLETPQLMVPVGQNAYVSRVSGRKEYRPILSSLMGAKGSDLMLIKLTEAALEAASWPTEVLVGRYTLKVGDNKRNIA</sequence>